<evidence type="ECO:0000256" key="1">
    <source>
        <dbReference type="SAM" id="MobiDB-lite"/>
    </source>
</evidence>
<evidence type="ECO:0000313" key="2">
    <source>
        <dbReference type="EMBL" id="MCI95550.1"/>
    </source>
</evidence>
<name>A0A392WA08_9FABA</name>
<evidence type="ECO:0000313" key="3">
    <source>
        <dbReference type="Proteomes" id="UP000265520"/>
    </source>
</evidence>
<organism evidence="2 3">
    <name type="scientific">Trifolium medium</name>
    <dbReference type="NCBI Taxonomy" id="97028"/>
    <lineage>
        <taxon>Eukaryota</taxon>
        <taxon>Viridiplantae</taxon>
        <taxon>Streptophyta</taxon>
        <taxon>Embryophyta</taxon>
        <taxon>Tracheophyta</taxon>
        <taxon>Spermatophyta</taxon>
        <taxon>Magnoliopsida</taxon>
        <taxon>eudicotyledons</taxon>
        <taxon>Gunneridae</taxon>
        <taxon>Pentapetalae</taxon>
        <taxon>rosids</taxon>
        <taxon>fabids</taxon>
        <taxon>Fabales</taxon>
        <taxon>Fabaceae</taxon>
        <taxon>Papilionoideae</taxon>
        <taxon>50 kb inversion clade</taxon>
        <taxon>NPAAA clade</taxon>
        <taxon>Hologalegina</taxon>
        <taxon>IRL clade</taxon>
        <taxon>Trifolieae</taxon>
        <taxon>Trifolium</taxon>
    </lineage>
</organism>
<proteinExistence type="predicted"/>
<reference evidence="2 3" key="1">
    <citation type="journal article" date="2018" name="Front. Plant Sci.">
        <title>Red Clover (Trifolium pratense) and Zigzag Clover (T. medium) - A Picture of Genomic Similarities and Differences.</title>
        <authorList>
            <person name="Dluhosova J."/>
            <person name="Istvanek J."/>
            <person name="Nedelnik J."/>
            <person name="Repkova J."/>
        </authorList>
    </citation>
    <scope>NUCLEOTIDE SEQUENCE [LARGE SCALE GENOMIC DNA]</scope>
    <source>
        <strain evidence="3">cv. 10/8</strain>
        <tissue evidence="2">Leaf</tissue>
    </source>
</reference>
<feature type="region of interest" description="Disordered" evidence="1">
    <location>
        <begin position="1"/>
        <end position="28"/>
    </location>
</feature>
<comment type="caution">
    <text evidence="2">The sequence shown here is derived from an EMBL/GenBank/DDBJ whole genome shotgun (WGS) entry which is preliminary data.</text>
</comment>
<protein>
    <submittedName>
        <fullName evidence="2">Uncharacterized protein</fullName>
    </submittedName>
</protein>
<dbReference type="Proteomes" id="UP000265520">
    <property type="component" value="Unassembled WGS sequence"/>
</dbReference>
<dbReference type="AlphaFoldDB" id="A0A392WA08"/>
<sequence>MKSPSSSQPMTSSKAPSSRGGRSPFMYH</sequence>
<feature type="compositionally biased region" description="Low complexity" evidence="1">
    <location>
        <begin position="1"/>
        <end position="18"/>
    </location>
</feature>
<feature type="non-terminal residue" evidence="2">
    <location>
        <position position="28"/>
    </location>
</feature>
<keyword evidence="3" id="KW-1185">Reference proteome</keyword>
<dbReference type="EMBL" id="LXQA011390152">
    <property type="protein sequence ID" value="MCI95550.1"/>
    <property type="molecule type" value="Genomic_DNA"/>
</dbReference>
<accession>A0A392WA08</accession>